<evidence type="ECO:0000313" key="1">
    <source>
        <dbReference type="EMBL" id="KCV70162.1"/>
    </source>
</evidence>
<proteinExistence type="predicted"/>
<sequence>MRPSLFFNRMKHAGTFFAGGLVTMFFITKLQLSAAKNPALIAESDYFKSVLGVKEEHSQH</sequence>
<organism evidence="1">
    <name type="scientific">Fonticula alba</name>
    <name type="common">Slime mold</name>
    <dbReference type="NCBI Taxonomy" id="691883"/>
    <lineage>
        <taxon>Eukaryota</taxon>
        <taxon>Rotosphaerida</taxon>
        <taxon>Fonticulaceae</taxon>
        <taxon>Fonticula</taxon>
    </lineage>
</organism>
<evidence type="ECO:0000313" key="2">
    <source>
        <dbReference type="Proteomes" id="UP000030693"/>
    </source>
</evidence>
<reference evidence="1" key="1">
    <citation type="submission" date="2013-04" db="EMBL/GenBank/DDBJ databases">
        <title>The Genome Sequence of Fonticula alba ATCC 38817.</title>
        <authorList>
            <consortium name="The Broad Institute Genomics Platform"/>
            <person name="Russ C."/>
            <person name="Cuomo C."/>
            <person name="Burger G."/>
            <person name="Gray M.W."/>
            <person name="Holland P.W.H."/>
            <person name="King N."/>
            <person name="Lang F.B.F."/>
            <person name="Roger A.J."/>
            <person name="Ruiz-Trillo I."/>
            <person name="Brown M."/>
            <person name="Walker B."/>
            <person name="Young S."/>
            <person name="Zeng Q."/>
            <person name="Gargeya S."/>
            <person name="Fitzgerald M."/>
            <person name="Haas B."/>
            <person name="Abouelleil A."/>
            <person name="Allen A.W."/>
            <person name="Alvarado L."/>
            <person name="Arachchi H.M."/>
            <person name="Berlin A.M."/>
            <person name="Chapman S.B."/>
            <person name="Gainer-Dewar J."/>
            <person name="Goldberg J."/>
            <person name="Griggs A."/>
            <person name="Gujja S."/>
            <person name="Hansen M."/>
            <person name="Howarth C."/>
            <person name="Imamovic A."/>
            <person name="Ireland A."/>
            <person name="Larimer J."/>
            <person name="McCowan C."/>
            <person name="Murphy C."/>
            <person name="Pearson M."/>
            <person name="Poon T.W."/>
            <person name="Priest M."/>
            <person name="Roberts A."/>
            <person name="Saif S."/>
            <person name="Shea T."/>
            <person name="Sisk P."/>
            <person name="Sykes S."/>
            <person name="Wortman J."/>
            <person name="Nusbaum C."/>
            <person name="Birren B."/>
        </authorList>
    </citation>
    <scope>NUCLEOTIDE SEQUENCE [LARGE SCALE GENOMIC DNA]</scope>
    <source>
        <strain evidence="1">ATCC 38817</strain>
    </source>
</reference>
<name>A0A058Z9G6_FONAL</name>
<dbReference type="EMBL" id="KB932205">
    <property type="protein sequence ID" value="KCV70162.1"/>
    <property type="molecule type" value="Genomic_DNA"/>
</dbReference>
<dbReference type="AlphaFoldDB" id="A0A058Z9G6"/>
<dbReference type="GeneID" id="20528346"/>
<keyword evidence="2" id="KW-1185">Reference proteome</keyword>
<dbReference type="RefSeq" id="XP_009495768.1">
    <property type="nucleotide sequence ID" value="XM_009497493.1"/>
</dbReference>
<accession>A0A058Z9G6</accession>
<dbReference type="Proteomes" id="UP000030693">
    <property type="component" value="Unassembled WGS sequence"/>
</dbReference>
<gene>
    <name evidence="1" type="ORF">H696_03621</name>
</gene>
<protein>
    <submittedName>
        <fullName evidence="1">Uncharacterized protein</fullName>
    </submittedName>
</protein>